<gene>
    <name evidence="2" type="ORF">ACFFGY_20805</name>
</gene>
<keyword evidence="2" id="KW-0378">Hydrolase</keyword>
<dbReference type="InterPro" id="IPR022742">
    <property type="entry name" value="Hydrolase_4"/>
</dbReference>
<dbReference type="Gene3D" id="3.40.50.1820">
    <property type="entry name" value="alpha/beta hydrolase"/>
    <property type="match status" value="1"/>
</dbReference>
<sequence>MTQQSLLARRGLIQGAALAAAATTAIPRAMAAEPPRILAEERWAQKGEVRLYLYRKRLEGEERRPVLFLVHGSSFSGRGGFDLQVPGHPGYSFMDEFAALGFDVWTVDHENYGRSSRTGSNSDVRSGAADLAAVFPVVEQVTGTRALMVYAQSSGALRAGVYAMEAPDRFDRLVLDAFTYTGEGAPEIMRRREQAATYRAQPYRPMNRDSFTGIFSRDDPSTFEPAMAQALADYELALGDRAPSGTYLDMAVNMPLVDPARITCPVLMTRAATDGNATDAELFEFFSKLPNKDRQFAMMQGVAHIAVLGINRHRIWHVMHEFFTYPALRVA</sequence>
<keyword evidence="3" id="KW-1185">Reference proteome</keyword>
<dbReference type="GO" id="GO:0016787">
    <property type="term" value="F:hydrolase activity"/>
    <property type="evidence" value="ECO:0007669"/>
    <property type="project" value="UniProtKB-KW"/>
</dbReference>
<protein>
    <submittedName>
        <fullName evidence="2">Alpha/beta hydrolase</fullName>
    </submittedName>
</protein>
<name>A0ABV6JY82_9PROT</name>
<dbReference type="InterPro" id="IPR006311">
    <property type="entry name" value="TAT_signal"/>
</dbReference>
<evidence type="ECO:0000313" key="3">
    <source>
        <dbReference type="Proteomes" id="UP001589865"/>
    </source>
</evidence>
<dbReference type="Pfam" id="PF12146">
    <property type="entry name" value="Hydrolase_4"/>
    <property type="match status" value="1"/>
</dbReference>
<dbReference type="InterPro" id="IPR029058">
    <property type="entry name" value="AB_hydrolase_fold"/>
</dbReference>
<evidence type="ECO:0000313" key="2">
    <source>
        <dbReference type="EMBL" id="MFC0410696.1"/>
    </source>
</evidence>
<dbReference type="RefSeq" id="WP_377046451.1">
    <property type="nucleotide sequence ID" value="NZ_JBHLUN010000017.1"/>
</dbReference>
<dbReference type="Proteomes" id="UP001589865">
    <property type="component" value="Unassembled WGS sequence"/>
</dbReference>
<comment type="caution">
    <text evidence="2">The sequence shown here is derived from an EMBL/GenBank/DDBJ whole genome shotgun (WGS) entry which is preliminary data.</text>
</comment>
<reference evidence="2 3" key="1">
    <citation type="submission" date="2024-09" db="EMBL/GenBank/DDBJ databases">
        <authorList>
            <person name="Sun Q."/>
            <person name="Mori K."/>
        </authorList>
    </citation>
    <scope>NUCLEOTIDE SEQUENCE [LARGE SCALE GENOMIC DNA]</scope>
    <source>
        <strain evidence="2 3">TBRC 5777</strain>
    </source>
</reference>
<feature type="domain" description="Serine aminopeptidase S33" evidence="1">
    <location>
        <begin position="93"/>
        <end position="304"/>
    </location>
</feature>
<dbReference type="EMBL" id="JBHLUN010000017">
    <property type="protein sequence ID" value="MFC0410696.1"/>
    <property type="molecule type" value="Genomic_DNA"/>
</dbReference>
<evidence type="ECO:0000259" key="1">
    <source>
        <dbReference type="Pfam" id="PF12146"/>
    </source>
</evidence>
<organism evidence="2 3">
    <name type="scientific">Roseomonas elaeocarpi</name>
    <dbReference type="NCBI Taxonomy" id="907779"/>
    <lineage>
        <taxon>Bacteria</taxon>
        <taxon>Pseudomonadati</taxon>
        <taxon>Pseudomonadota</taxon>
        <taxon>Alphaproteobacteria</taxon>
        <taxon>Acetobacterales</taxon>
        <taxon>Roseomonadaceae</taxon>
        <taxon>Roseomonas</taxon>
    </lineage>
</organism>
<dbReference type="SUPFAM" id="SSF53474">
    <property type="entry name" value="alpha/beta-Hydrolases"/>
    <property type="match status" value="1"/>
</dbReference>
<proteinExistence type="predicted"/>
<dbReference type="PROSITE" id="PS51318">
    <property type="entry name" value="TAT"/>
    <property type="match status" value="1"/>
</dbReference>
<accession>A0ABV6JY82</accession>